<sequence length="96" mass="10899">MHSTFTDITLILLNSTTFRRLSGTTYIHTIFAFFDQNVTLTGIRKPSSAAFSLPFGTSSAWDELYFWDNSIIAIMILPWYNFSAPVFLRAPQVSPL</sequence>
<protein>
    <submittedName>
        <fullName evidence="1">Uncharacterized protein</fullName>
    </submittedName>
</protein>
<evidence type="ECO:0000313" key="2">
    <source>
        <dbReference type="Proteomes" id="UP000887013"/>
    </source>
</evidence>
<keyword evidence="2" id="KW-1185">Reference proteome</keyword>
<dbReference type="EMBL" id="BMAW01036239">
    <property type="protein sequence ID" value="GFU43168.1"/>
    <property type="molecule type" value="Genomic_DNA"/>
</dbReference>
<accession>A0A8X6QYB8</accession>
<gene>
    <name evidence="1" type="ORF">NPIL_394101</name>
</gene>
<dbReference type="AlphaFoldDB" id="A0A8X6QYB8"/>
<proteinExistence type="predicted"/>
<comment type="caution">
    <text evidence="1">The sequence shown here is derived from an EMBL/GenBank/DDBJ whole genome shotgun (WGS) entry which is preliminary data.</text>
</comment>
<reference evidence="1" key="1">
    <citation type="submission" date="2020-08" db="EMBL/GenBank/DDBJ databases">
        <title>Multicomponent nature underlies the extraordinary mechanical properties of spider dragline silk.</title>
        <authorList>
            <person name="Kono N."/>
            <person name="Nakamura H."/>
            <person name="Mori M."/>
            <person name="Yoshida Y."/>
            <person name="Ohtoshi R."/>
            <person name="Malay A.D."/>
            <person name="Moran D.A.P."/>
            <person name="Tomita M."/>
            <person name="Numata K."/>
            <person name="Arakawa K."/>
        </authorList>
    </citation>
    <scope>NUCLEOTIDE SEQUENCE</scope>
</reference>
<name>A0A8X6QYB8_NEPPI</name>
<dbReference type="Proteomes" id="UP000887013">
    <property type="component" value="Unassembled WGS sequence"/>
</dbReference>
<organism evidence="1 2">
    <name type="scientific">Nephila pilipes</name>
    <name type="common">Giant wood spider</name>
    <name type="synonym">Nephila maculata</name>
    <dbReference type="NCBI Taxonomy" id="299642"/>
    <lineage>
        <taxon>Eukaryota</taxon>
        <taxon>Metazoa</taxon>
        <taxon>Ecdysozoa</taxon>
        <taxon>Arthropoda</taxon>
        <taxon>Chelicerata</taxon>
        <taxon>Arachnida</taxon>
        <taxon>Araneae</taxon>
        <taxon>Araneomorphae</taxon>
        <taxon>Entelegynae</taxon>
        <taxon>Araneoidea</taxon>
        <taxon>Nephilidae</taxon>
        <taxon>Nephila</taxon>
    </lineage>
</organism>
<evidence type="ECO:0000313" key="1">
    <source>
        <dbReference type="EMBL" id="GFU43168.1"/>
    </source>
</evidence>